<evidence type="ECO:0000313" key="12">
    <source>
        <dbReference type="EMBL" id="KAK9069917.1"/>
    </source>
</evidence>
<keyword evidence="11" id="KW-0812">Transmembrane</keyword>
<gene>
    <name evidence="12" type="ORF">SSX86_010315</name>
</gene>
<dbReference type="EMBL" id="JBCNJP010000012">
    <property type="protein sequence ID" value="KAK9069917.1"/>
    <property type="molecule type" value="Genomic_DNA"/>
</dbReference>
<dbReference type="GO" id="GO:0051762">
    <property type="term" value="P:sesquiterpene biosynthetic process"/>
    <property type="evidence" value="ECO:0007669"/>
    <property type="project" value="UniProtKB-ARBA"/>
</dbReference>
<evidence type="ECO:0000256" key="10">
    <source>
        <dbReference type="RuleBase" id="RU000461"/>
    </source>
</evidence>
<evidence type="ECO:0000256" key="8">
    <source>
        <dbReference type="ARBA" id="ARBA00023033"/>
    </source>
</evidence>
<dbReference type="PRINTS" id="PR00385">
    <property type="entry name" value="P450"/>
</dbReference>
<dbReference type="CDD" id="cd11072">
    <property type="entry name" value="CYP71-like"/>
    <property type="match status" value="1"/>
</dbReference>
<comment type="pathway">
    <text evidence="2">Secondary metabolite biosynthesis; terpenoid biosynthesis.</text>
</comment>
<comment type="similarity">
    <text evidence="3 10">Belongs to the cytochrome P450 family.</text>
</comment>
<dbReference type="PANTHER" id="PTHR47955">
    <property type="entry name" value="CYTOCHROME P450 FAMILY 71 PROTEIN"/>
    <property type="match status" value="1"/>
</dbReference>
<reference evidence="12 13" key="1">
    <citation type="submission" date="2024-04" db="EMBL/GenBank/DDBJ databases">
        <title>The reference genome of an endangered Asteraceae, Deinandra increscens subsp. villosa, native to the Central Coast of California.</title>
        <authorList>
            <person name="Guilliams M."/>
            <person name="Hasenstab-Lehman K."/>
            <person name="Meyer R."/>
            <person name="Mcevoy S."/>
        </authorList>
    </citation>
    <scope>NUCLEOTIDE SEQUENCE [LARGE SCALE GENOMIC DNA]</scope>
    <source>
        <tissue evidence="12">Leaf</tissue>
    </source>
</reference>
<evidence type="ECO:0000313" key="13">
    <source>
        <dbReference type="Proteomes" id="UP001408789"/>
    </source>
</evidence>
<keyword evidence="7 9" id="KW-0408">Iron</keyword>
<dbReference type="InterPro" id="IPR002401">
    <property type="entry name" value="Cyt_P450_E_grp-I"/>
</dbReference>
<sequence>MEHFSSFQALLLSSFTCILIVIFICFKWISFDYKNRKNIPPSPRKLPIIGNLHQLGSNPNRSLQILSQKYGQIMLLHLGSIPTLVASSAEAAKEILKTHDLSFCSRPSLTVPNILLYGSKSVLFAPYGEYWRQLKSLVVLKLLSNTRVKSYEKVREDETTLMIQMLGESCGTIVDMGVLFSSLTNNIISRIALGRKVDGPRYNNLVSAWMEAFSVFDVGSYIPWLSWVDRVIGSVGRAKKVAREFDEFLDEIIEEHVNKNEEEAAKSNEEEDFVDILLGLQKDDTSGFALGRDSLKALVMEAFVAGTETTQTTLVWTMSELIKNPRVMNKLQLEAREIAMGKDMISEEDLERMPYLKAVLKESLRLHTPAPLLVPRITIQDVKLMGYDVAGGTHVIINAWAIGRDPALWEESNEFRPERFLNNSINYQGLQFEWLPFGGGRRSCPGVQFSVPVIELALANIVYKFDMMLPYGMKNEDLDMKEAFGLTINMKSALLVTEAFAAGTETTQTSLVWTMSELIRNPRVMKKLRKEITQIAQGRSMISEEDLEKMSYLKAVIKESLRLHTPFSLLLPRELMQDVKLMGYDIAAGTQVIINAWAIGRDPTLWEKSNEFSPERFLNNSINYQGLQFKWLPFGGGRRSCPGIQFSVPVLELALANIVYKFDMALPNGIKNEDLDMTEEFGITIHRKSPLLVSVNPQF</sequence>
<organism evidence="12 13">
    <name type="scientific">Deinandra increscens subsp. villosa</name>
    <dbReference type="NCBI Taxonomy" id="3103831"/>
    <lineage>
        <taxon>Eukaryota</taxon>
        <taxon>Viridiplantae</taxon>
        <taxon>Streptophyta</taxon>
        <taxon>Embryophyta</taxon>
        <taxon>Tracheophyta</taxon>
        <taxon>Spermatophyta</taxon>
        <taxon>Magnoliopsida</taxon>
        <taxon>eudicotyledons</taxon>
        <taxon>Gunneridae</taxon>
        <taxon>Pentapetalae</taxon>
        <taxon>asterids</taxon>
        <taxon>campanulids</taxon>
        <taxon>Asterales</taxon>
        <taxon>Asteraceae</taxon>
        <taxon>Asteroideae</taxon>
        <taxon>Heliantheae alliance</taxon>
        <taxon>Madieae</taxon>
        <taxon>Madiinae</taxon>
        <taxon>Deinandra</taxon>
    </lineage>
</organism>
<dbReference type="InterPro" id="IPR001128">
    <property type="entry name" value="Cyt_P450"/>
</dbReference>
<dbReference type="SUPFAM" id="SSF48264">
    <property type="entry name" value="Cytochrome P450"/>
    <property type="match status" value="2"/>
</dbReference>
<proteinExistence type="inferred from homology"/>
<keyword evidence="13" id="KW-1185">Reference proteome</keyword>
<dbReference type="GO" id="GO:0005506">
    <property type="term" value="F:iron ion binding"/>
    <property type="evidence" value="ECO:0007669"/>
    <property type="project" value="InterPro"/>
</dbReference>
<comment type="caution">
    <text evidence="12">The sequence shown here is derived from an EMBL/GenBank/DDBJ whole genome shotgun (WGS) entry which is preliminary data.</text>
</comment>
<evidence type="ECO:0000256" key="1">
    <source>
        <dbReference type="ARBA" id="ARBA00001971"/>
    </source>
</evidence>
<dbReference type="InterPro" id="IPR036396">
    <property type="entry name" value="Cyt_P450_sf"/>
</dbReference>
<dbReference type="InterPro" id="IPR017972">
    <property type="entry name" value="Cyt_P450_CS"/>
</dbReference>
<keyword evidence="6 10" id="KW-0560">Oxidoreductase</keyword>
<keyword evidence="11" id="KW-1133">Transmembrane helix</keyword>
<dbReference type="Gene3D" id="1.10.630.10">
    <property type="entry name" value="Cytochrome P450"/>
    <property type="match status" value="2"/>
</dbReference>
<dbReference type="AlphaFoldDB" id="A0AAP0DCC7"/>
<protein>
    <recommendedName>
        <fullName evidence="14">Cytochrome P450</fullName>
    </recommendedName>
</protein>
<dbReference type="PROSITE" id="PS00086">
    <property type="entry name" value="CYTOCHROME_P450"/>
    <property type="match status" value="2"/>
</dbReference>
<evidence type="ECO:0000256" key="6">
    <source>
        <dbReference type="ARBA" id="ARBA00023002"/>
    </source>
</evidence>
<keyword evidence="11" id="KW-0472">Membrane</keyword>
<dbReference type="Proteomes" id="UP001408789">
    <property type="component" value="Unassembled WGS sequence"/>
</dbReference>
<dbReference type="FunFam" id="1.10.630.10:FF:000126">
    <property type="entry name" value="Predicted protein"/>
    <property type="match status" value="1"/>
</dbReference>
<feature type="binding site" description="axial binding residue" evidence="9">
    <location>
        <position position="444"/>
    </location>
    <ligand>
        <name>heme</name>
        <dbReference type="ChEBI" id="CHEBI:30413"/>
    </ligand>
    <ligandPart>
        <name>Fe</name>
        <dbReference type="ChEBI" id="CHEBI:18248"/>
    </ligandPart>
</feature>
<feature type="transmembrane region" description="Helical" evidence="11">
    <location>
        <begin position="6"/>
        <end position="29"/>
    </location>
</feature>
<accession>A0AAP0DCC7</accession>
<dbReference type="Pfam" id="PF00067">
    <property type="entry name" value="p450"/>
    <property type="match status" value="2"/>
</dbReference>
<dbReference type="PANTHER" id="PTHR47955:SF16">
    <property type="entry name" value="CYTOCHROME P450"/>
    <property type="match status" value="1"/>
</dbReference>
<name>A0AAP0DCC7_9ASTR</name>
<evidence type="ECO:0000256" key="5">
    <source>
        <dbReference type="ARBA" id="ARBA00022723"/>
    </source>
</evidence>
<evidence type="ECO:0000256" key="9">
    <source>
        <dbReference type="PIRSR" id="PIRSR602401-1"/>
    </source>
</evidence>
<dbReference type="GO" id="GO:0016712">
    <property type="term" value="F:oxidoreductase activity, acting on paired donors, with incorporation or reduction of molecular oxygen, reduced flavin or flavoprotein as one donor, and incorporation of one atom of oxygen"/>
    <property type="evidence" value="ECO:0007669"/>
    <property type="project" value="UniProtKB-ARBA"/>
</dbReference>
<dbReference type="FunFam" id="1.10.630.10:FF:000011">
    <property type="entry name" value="Cytochrome P450 83B1"/>
    <property type="match status" value="1"/>
</dbReference>
<evidence type="ECO:0000256" key="4">
    <source>
        <dbReference type="ARBA" id="ARBA00022617"/>
    </source>
</evidence>
<evidence type="ECO:0000256" key="2">
    <source>
        <dbReference type="ARBA" id="ARBA00004721"/>
    </source>
</evidence>
<dbReference type="GO" id="GO:0020037">
    <property type="term" value="F:heme binding"/>
    <property type="evidence" value="ECO:0007669"/>
    <property type="project" value="InterPro"/>
</dbReference>
<dbReference type="PRINTS" id="PR00463">
    <property type="entry name" value="EP450I"/>
</dbReference>
<evidence type="ECO:0008006" key="14">
    <source>
        <dbReference type="Google" id="ProtNLM"/>
    </source>
</evidence>
<evidence type="ECO:0000256" key="3">
    <source>
        <dbReference type="ARBA" id="ARBA00010617"/>
    </source>
</evidence>
<keyword evidence="4 9" id="KW-0349">Heme</keyword>
<keyword evidence="5 9" id="KW-0479">Metal-binding</keyword>
<evidence type="ECO:0000256" key="11">
    <source>
        <dbReference type="SAM" id="Phobius"/>
    </source>
</evidence>
<evidence type="ECO:0000256" key="7">
    <source>
        <dbReference type="ARBA" id="ARBA00023004"/>
    </source>
</evidence>
<keyword evidence="8 10" id="KW-0503">Monooxygenase</keyword>
<comment type="cofactor">
    <cofactor evidence="1 9">
        <name>heme</name>
        <dbReference type="ChEBI" id="CHEBI:30413"/>
    </cofactor>
</comment>